<evidence type="ECO:0000313" key="4">
    <source>
        <dbReference type="Proteomes" id="UP000295781"/>
    </source>
</evidence>
<feature type="repeat" description="TPR" evidence="1">
    <location>
        <begin position="151"/>
        <end position="184"/>
    </location>
</feature>
<dbReference type="PROSITE" id="PS50293">
    <property type="entry name" value="TPR_REGION"/>
    <property type="match status" value="1"/>
</dbReference>
<accession>A0A4P2QCK0</accession>
<evidence type="ECO:0000313" key="3">
    <source>
        <dbReference type="EMBL" id="AUX27477.1"/>
    </source>
</evidence>
<feature type="compositionally biased region" description="Basic residues" evidence="2">
    <location>
        <begin position="12"/>
        <end position="21"/>
    </location>
</feature>
<sequence>MSAPPRAPARSGARRRPAGRRSRSLAALLGAGALAAAALVTAPLGAAPTVWARALDPEADHRAALIAQADALLARYNRLRRSPLLERVEEIGPLWLREARALYERAGAATSRDHAVRLRYADILESLGDVQSAAANLEALLRIHPPAPARAEAWHALAVCYARLGRYADEIKAYDEALALEPHAGSRALLLANQAEAFMVLGDITAAVDGYRAALATLGSLDMFRYGVTTLWGLAVALDRSGDLEGAIEHIRLARTYDRNDQQIHGSGWFYVPPYDEAWYAALGHWAAARSADLDERAGGYQQAVAAWASYIARAPASDPWVPLARARRAQCEKERAETLRRQRKPPTPAAARRR</sequence>
<feature type="compositionally biased region" description="Low complexity" evidence="2">
    <location>
        <begin position="1"/>
        <end position="11"/>
    </location>
</feature>
<feature type="region of interest" description="Disordered" evidence="2">
    <location>
        <begin position="1"/>
        <end position="21"/>
    </location>
</feature>
<dbReference type="EMBL" id="CP012670">
    <property type="protein sequence ID" value="AUX27477.1"/>
    <property type="molecule type" value="Genomic_DNA"/>
</dbReference>
<organism evidence="3 4">
    <name type="scientific">Sorangium cellulosum</name>
    <name type="common">Polyangium cellulosum</name>
    <dbReference type="NCBI Taxonomy" id="56"/>
    <lineage>
        <taxon>Bacteria</taxon>
        <taxon>Pseudomonadati</taxon>
        <taxon>Myxococcota</taxon>
        <taxon>Polyangia</taxon>
        <taxon>Polyangiales</taxon>
        <taxon>Polyangiaceae</taxon>
        <taxon>Sorangium</taxon>
    </lineage>
</organism>
<dbReference type="AlphaFoldDB" id="A0A4P2QCK0"/>
<dbReference type="Gene3D" id="1.25.40.10">
    <property type="entry name" value="Tetratricopeptide repeat domain"/>
    <property type="match status" value="2"/>
</dbReference>
<dbReference type="Proteomes" id="UP000295781">
    <property type="component" value="Chromosome"/>
</dbReference>
<protein>
    <submittedName>
        <fullName evidence="3">Uncharacterized protein</fullName>
    </submittedName>
</protein>
<dbReference type="SMART" id="SM00028">
    <property type="entry name" value="TPR"/>
    <property type="match status" value="3"/>
</dbReference>
<evidence type="ECO:0000256" key="1">
    <source>
        <dbReference type="PROSITE-ProRule" id="PRU00339"/>
    </source>
</evidence>
<proteinExistence type="predicted"/>
<dbReference type="RefSeq" id="WP_242515663.1">
    <property type="nucleotide sequence ID" value="NZ_CP012670.1"/>
</dbReference>
<name>A0A4P2QCK0_SORCE</name>
<feature type="region of interest" description="Disordered" evidence="2">
    <location>
        <begin position="333"/>
        <end position="355"/>
    </location>
</feature>
<evidence type="ECO:0000256" key="2">
    <source>
        <dbReference type="SAM" id="MobiDB-lite"/>
    </source>
</evidence>
<dbReference type="Pfam" id="PF13432">
    <property type="entry name" value="TPR_16"/>
    <property type="match status" value="1"/>
</dbReference>
<dbReference type="PROSITE" id="PS50005">
    <property type="entry name" value="TPR"/>
    <property type="match status" value="1"/>
</dbReference>
<dbReference type="InterPro" id="IPR011990">
    <property type="entry name" value="TPR-like_helical_dom_sf"/>
</dbReference>
<gene>
    <name evidence="3" type="ORF">SOCEGT47_080680</name>
</gene>
<reference evidence="3 4" key="1">
    <citation type="submission" date="2015-09" db="EMBL/GenBank/DDBJ databases">
        <title>Sorangium comparison.</title>
        <authorList>
            <person name="Zaburannyi N."/>
            <person name="Bunk B."/>
            <person name="Overmann J."/>
            <person name="Mueller R."/>
        </authorList>
    </citation>
    <scope>NUCLEOTIDE SEQUENCE [LARGE SCALE GENOMIC DNA]</scope>
    <source>
        <strain evidence="3 4">So ceGT47</strain>
    </source>
</reference>
<dbReference type="InterPro" id="IPR019734">
    <property type="entry name" value="TPR_rpt"/>
</dbReference>
<keyword evidence="1" id="KW-0802">TPR repeat</keyword>
<dbReference type="SUPFAM" id="SSF48452">
    <property type="entry name" value="TPR-like"/>
    <property type="match status" value="1"/>
</dbReference>